<evidence type="ECO:0000313" key="1">
    <source>
        <dbReference type="EMBL" id="PHV70171.1"/>
    </source>
</evidence>
<reference evidence="1" key="1">
    <citation type="submission" date="2017-10" db="EMBL/GenBank/DDBJ databases">
        <title>Genome sequence of cellulolytic Lachnospiraceae bacterium XHS1971 isolated from hotspring sediment.</title>
        <authorList>
            <person name="Vasudevan G."/>
            <person name="Joshi A.J."/>
            <person name="Hivarkar S."/>
            <person name="Lanjekar V.B."/>
            <person name="Dhakephalkar P.K."/>
            <person name="Dagar S."/>
        </authorList>
    </citation>
    <scope>NUCLEOTIDE SEQUENCE</scope>
    <source>
        <strain evidence="1">XHS1971</strain>
    </source>
</reference>
<dbReference type="Proteomes" id="UP000224460">
    <property type="component" value="Unassembled WGS sequence"/>
</dbReference>
<proteinExistence type="predicted"/>
<sequence>MKLISFVIPCYRSSQTICSVVSEISSLFSKNYKNKYDYEIILVNDASPDDTLDKIKEICHINKKVKGINLAKNFGQHSALMAGFRFITGEYVVCLDDDGQTPANQVFELINAIEEGYDVVYAQYQEKRHSLFRNIGSRINDFMARILINKPKELYLSSYFACRAYVIKEMIKYDNAYPYMMGLVLRTTINITNVKVVHRERINGESGYTLKSLLALWLNGFTNFSVKPLRIASLVGAILFIISMVFSIVLFLRKIFEPTIQMGYTSIMLTMILFGSIQLLSIGLLGEYIGRIFICINKSPQYVIKEVINSEEVIENDEIRKAI</sequence>
<protein>
    <submittedName>
        <fullName evidence="1">Glycosyltransferase</fullName>
    </submittedName>
</protein>
<evidence type="ECO:0000313" key="2">
    <source>
        <dbReference type="Proteomes" id="UP000224460"/>
    </source>
</evidence>
<keyword evidence="2" id="KW-1185">Reference proteome</keyword>
<gene>
    <name evidence="1" type="ORF">CS063_11885</name>
</gene>
<dbReference type="EMBL" id="PEDL01000013">
    <property type="protein sequence ID" value="PHV70171.1"/>
    <property type="molecule type" value="Genomic_DNA"/>
</dbReference>
<organism evidence="1 2">
    <name type="scientific">Sporanaerobium hydrogeniformans</name>
    <dbReference type="NCBI Taxonomy" id="3072179"/>
    <lineage>
        <taxon>Bacteria</taxon>
        <taxon>Bacillati</taxon>
        <taxon>Bacillota</taxon>
        <taxon>Clostridia</taxon>
        <taxon>Lachnospirales</taxon>
        <taxon>Lachnospiraceae</taxon>
        <taxon>Sporanaerobium</taxon>
    </lineage>
</organism>
<accession>A0AC61DA65</accession>
<name>A0AC61DA65_9FIRM</name>
<comment type="caution">
    <text evidence="1">The sequence shown here is derived from an EMBL/GenBank/DDBJ whole genome shotgun (WGS) entry which is preliminary data.</text>
</comment>